<feature type="compositionally biased region" description="Low complexity" evidence="1">
    <location>
        <begin position="161"/>
        <end position="179"/>
    </location>
</feature>
<sequence>MCDSWTDYRFDYIAQDELEEFCSCQEPAMKAKIEEIMNISILAAVGVSILMMIILVCLIVKKQKNEPPRRKVALIVVILVWLYFVFRLVIQAIVHVITIRHARQPENQPPATEPPASRQSEAHQPQGSLPVQSPSPELEWDGSFDALPLDLSSTAPRSNTNLLTPSSASPAANNPTTATRDPTVNSAASALNLTPARQTDNSAARLSARKPSAASSIATPSVSPANPATSGLRKAPKKTSTRLAEPKITNSQPTSMEWISSHDFRRDNKDSNQARR</sequence>
<feature type="transmembrane region" description="Helical" evidence="2">
    <location>
        <begin position="72"/>
        <end position="94"/>
    </location>
</feature>
<feature type="compositionally biased region" description="Polar residues" evidence="1">
    <location>
        <begin position="213"/>
        <end position="229"/>
    </location>
</feature>
<evidence type="ECO:0000256" key="2">
    <source>
        <dbReference type="SAM" id="Phobius"/>
    </source>
</evidence>
<evidence type="ECO:0000256" key="1">
    <source>
        <dbReference type="SAM" id="MobiDB-lite"/>
    </source>
</evidence>
<dbReference type="Proteomes" id="UP001158576">
    <property type="component" value="Chromosome PAR"/>
</dbReference>
<feature type="compositionally biased region" description="Polar residues" evidence="1">
    <location>
        <begin position="151"/>
        <end position="160"/>
    </location>
</feature>
<feature type="region of interest" description="Disordered" evidence="1">
    <location>
        <begin position="105"/>
        <end position="135"/>
    </location>
</feature>
<proteinExistence type="predicted"/>
<feature type="compositionally biased region" description="Polar residues" evidence="1">
    <location>
        <begin position="117"/>
        <end position="135"/>
    </location>
</feature>
<accession>A0ABN7RVQ0</accession>
<feature type="region of interest" description="Disordered" evidence="1">
    <location>
        <begin position="149"/>
        <end position="276"/>
    </location>
</feature>
<reference evidence="3 4" key="1">
    <citation type="submission" date="2021-04" db="EMBL/GenBank/DDBJ databases">
        <authorList>
            <person name="Bliznina A."/>
        </authorList>
    </citation>
    <scope>NUCLEOTIDE SEQUENCE [LARGE SCALE GENOMIC DNA]</scope>
</reference>
<feature type="compositionally biased region" description="Polar residues" evidence="1">
    <location>
        <begin position="248"/>
        <end position="258"/>
    </location>
</feature>
<feature type="transmembrane region" description="Helical" evidence="2">
    <location>
        <begin position="36"/>
        <end position="60"/>
    </location>
</feature>
<keyword evidence="4" id="KW-1185">Reference proteome</keyword>
<feature type="compositionally biased region" description="Basic and acidic residues" evidence="1">
    <location>
        <begin position="260"/>
        <end position="276"/>
    </location>
</feature>
<keyword evidence="2" id="KW-0472">Membrane</keyword>
<evidence type="ECO:0000313" key="4">
    <source>
        <dbReference type="Proteomes" id="UP001158576"/>
    </source>
</evidence>
<keyword evidence="2" id="KW-0812">Transmembrane</keyword>
<keyword evidence="2" id="KW-1133">Transmembrane helix</keyword>
<protein>
    <submittedName>
        <fullName evidence="3">Oidioi.mRNA.OKI2018_I69.PAR.g10742.t1.cds</fullName>
    </submittedName>
</protein>
<gene>
    <name evidence="3" type="ORF">OKIOD_LOCUS2300</name>
</gene>
<dbReference type="EMBL" id="OU015568">
    <property type="protein sequence ID" value="CAG5084811.1"/>
    <property type="molecule type" value="Genomic_DNA"/>
</dbReference>
<feature type="compositionally biased region" description="Polar residues" evidence="1">
    <location>
        <begin position="180"/>
        <end position="204"/>
    </location>
</feature>
<evidence type="ECO:0000313" key="3">
    <source>
        <dbReference type="EMBL" id="CAG5084811.1"/>
    </source>
</evidence>
<organism evidence="3 4">
    <name type="scientific">Oikopleura dioica</name>
    <name type="common">Tunicate</name>
    <dbReference type="NCBI Taxonomy" id="34765"/>
    <lineage>
        <taxon>Eukaryota</taxon>
        <taxon>Metazoa</taxon>
        <taxon>Chordata</taxon>
        <taxon>Tunicata</taxon>
        <taxon>Appendicularia</taxon>
        <taxon>Copelata</taxon>
        <taxon>Oikopleuridae</taxon>
        <taxon>Oikopleura</taxon>
    </lineage>
</organism>
<name>A0ABN7RVQ0_OIKDI</name>